<sequence>MSRQSKQAYLTGNSALDLILNNISDRLDLVEGLRPELTNGYLFLENKEITTTTDPLGADEVGGTENQIEVVDNGDGTITLSTPQDIDTDADVEFDSATLDDLTASKFVKTDAANKLISSDFSDEEFEFYMQAVA</sequence>
<reference evidence="1" key="2">
    <citation type="submission" date="2015-03" db="EMBL/GenBank/DDBJ databases">
        <authorList>
            <person name="Chow C.-E.T."/>
            <person name="Winget D.M."/>
            <person name="White R.A.III."/>
            <person name="Hallam S.J."/>
            <person name="Suttle C.A."/>
        </authorList>
    </citation>
    <scope>NUCLEOTIDE SEQUENCE</scope>
    <source>
        <strain evidence="1">Anoxic3_9</strain>
    </source>
</reference>
<protein>
    <submittedName>
        <fullName evidence="1">Uncharacterized protein</fullName>
    </submittedName>
</protein>
<reference evidence="1" key="1">
    <citation type="journal article" date="2015" name="Front. Microbiol.">
        <title>Combining genomic sequencing methods to explore viral diversity and reveal potential virus-host interactions.</title>
        <authorList>
            <person name="Chow C.E."/>
            <person name="Winget D.M."/>
            <person name="White R.A.III."/>
            <person name="Hallam S.J."/>
            <person name="Suttle C.A."/>
        </authorList>
    </citation>
    <scope>NUCLEOTIDE SEQUENCE</scope>
    <source>
        <strain evidence="1">Anoxic3_9</strain>
    </source>
</reference>
<proteinExistence type="predicted"/>
<accession>A0A0F7L3P0</accession>
<evidence type="ECO:0000313" key="1">
    <source>
        <dbReference type="EMBL" id="AKH46530.1"/>
    </source>
</evidence>
<organism evidence="1">
    <name type="scientific">uncultured marine virus</name>
    <dbReference type="NCBI Taxonomy" id="186617"/>
    <lineage>
        <taxon>Viruses</taxon>
        <taxon>environmental samples</taxon>
    </lineage>
</organism>
<dbReference type="EMBL" id="KR029584">
    <property type="protein sequence ID" value="AKH46530.1"/>
    <property type="molecule type" value="Genomic_DNA"/>
</dbReference>
<name>A0A0F7L3P0_9VIRU</name>